<name>A0ABR1XZZ4_9PEZI</name>
<gene>
    <name evidence="2" type="ORF">IWX90DRAFT_151677</name>
</gene>
<organism evidence="2 3">
    <name type="scientific">Phyllosticta citrichinensis</name>
    <dbReference type="NCBI Taxonomy" id="1130410"/>
    <lineage>
        <taxon>Eukaryota</taxon>
        <taxon>Fungi</taxon>
        <taxon>Dikarya</taxon>
        <taxon>Ascomycota</taxon>
        <taxon>Pezizomycotina</taxon>
        <taxon>Dothideomycetes</taxon>
        <taxon>Dothideomycetes incertae sedis</taxon>
        <taxon>Botryosphaeriales</taxon>
        <taxon>Phyllostictaceae</taxon>
        <taxon>Phyllosticta</taxon>
    </lineage>
</organism>
<keyword evidence="3" id="KW-1185">Reference proteome</keyword>
<dbReference type="Proteomes" id="UP001456524">
    <property type="component" value="Unassembled WGS sequence"/>
</dbReference>
<evidence type="ECO:0000313" key="3">
    <source>
        <dbReference type="Proteomes" id="UP001456524"/>
    </source>
</evidence>
<evidence type="ECO:0008006" key="4">
    <source>
        <dbReference type="Google" id="ProtNLM"/>
    </source>
</evidence>
<feature type="signal peptide" evidence="1">
    <location>
        <begin position="1"/>
        <end position="23"/>
    </location>
</feature>
<protein>
    <recommendedName>
        <fullName evidence="4">Secreted protein</fullName>
    </recommendedName>
</protein>
<sequence>MVRPGSRTRVFTVWGWLCALARLKDLVDRACLRRAKAKRLTQVPHARTHALFTSSSPLVPPLASSLASGLRIRLFDSVFETEHVWPFLRRQRRGSDKQRRNAMYAKSVEVCAMIVTSRLCCRVDAMSLTLSVRGGCGSLLVVGQFSPPVAARFSATSQHPRTHPILTTLQTAHNSRSSSISLRVCASALFCSPSLSLGSPVYHTTDLCHSTCPASSPLVGPQQGPSRQRHVFENGHSAAQTTDRPMACTLASEASRGQFLQHTLQQ</sequence>
<keyword evidence="1" id="KW-0732">Signal</keyword>
<accession>A0ABR1XZZ4</accession>
<evidence type="ECO:0000313" key="2">
    <source>
        <dbReference type="EMBL" id="KAK8173688.1"/>
    </source>
</evidence>
<proteinExistence type="predicted"/>
<evidence type="ECO:0000256" key="1">
    <source>
        <dbReference type="SAM" id="SignalP"/>
    </source>
</evidence>
<dbReference type="EMBL" id="JBBWUH010000003">
    <property type="protein sequence ID" value="KAK8173688.1"/>
    <property type="molecule type" value="Genomic_DNA"/>
</dbReference>
<comment type="caution">
    <text evidence="2">The sequence shown here is derived from an EMBL/GenBank/DDBJ whole genome shotgun (WGS) entry which is preliminary data.</text>
</comment>
<reference evidence="2 3" key="1">
    <citation type="journal article" date="2022" name="G3 (Bethesda)">
        <title>Enemy or ally: a genomic approach to elucidate the lifestyle of Phyllosticta citrichinaensis.</title>
        <authorList>
            <person name="Buijs V.A."/>
            <person name="Groenewald J.Z."/>
            <person name="Haridas S."/>
            <person name="LaButti K.M."/>
            <person name="Lipzen A."/>
            <person name="Martin F.M."/>
            <person name="Barry K."/>
            <person name="Grigoriev I.V."/>
            <person name="Crous P.W."/>
            <person name="Seidl M.F."/>
        </authorList>
    </citation>
    <scope>NUCLEOTIDE SEQUENCE [LARGE SCALE GENOMIC DNA]</scope>
    <source>
        <strain evidence="2 3">CBS 129764</strain>
    </source>
</reference>
<feature type="chain" id="PRO_5046067398" description="Secreted protein" evidence="1">
    <location>
        <begin position="24"/>
        <end position="266"/>
    </location>
</feature>